<evidence type="ECO:0000313" key="6">
    <source>
        <dbReference type="EMBL" id="MFC2974301.1"/>
    </source>
</evidence>
<sequence length="162" mass="18298">MKILLVSLISASFLPTALAEPMDCEVNGITDGNGFTCLTAQRQQIAVRLAYIDAPERTQPFGYQSLLLLADLIFRKKVVLTPLSTNDYQQLVARVTSGDRDIGQEMVSRGGAWVYHQYNHDPELPRLEQEAREEKRGLWSQQEGRIVPPWEWRSPGTGKVIE</sequence>
<feature type="domain" description="TNase-like" evidence="5">
    <location>
        <begin position="20"/>
        <end position="141"/>
    </location>
</feature>
<protein>
    <submittedName>
        <fullName evidence="6">Thermonuclease family protein</fullName>
    </submittedName>
</protein>
<dbReference type="PROSITE" id="PS50830">
    <property type="entry name" value="TNASE_3"/>
    <property type="match status" value="1"/>
</dbReference>
<gene>
    <name evidence="6" type="ORF">ACFOJE_19085</name>
</gene>
<evidence type="ECO:0000256" key="4">
    <source>
        <dbReference type="SAM" id="SignalP"/>
    </source>
</evidence>
<dbReference type="Proteomes" id="UP001595457">
    <property type="component" value="Unassembled WGS sequence"/>
</dbReference>
<dbReference type="Pfam" id="PF00565">
    <property type="entry name" value="SNase"/>
    <property type="match status" value="1"/>
</dbReference>
<organism evidence="6 7">
    <name type="scientific">Azotobacter bryophylli</name>
    <dbReference type="NCBI Taxonomy" id="1986537"/>
    <lineage>
        <taxon>Bacteria</taxon>
        <taxon>Pseudomonadati</taxon>
        <taxon>Pseudomonadota</taxon>
        <taxon>Gammaproteobacteria</taxon>
        <taxon>Pseudomonadales</taxon>
        <taxon>Pseudomonadaceae</taxon>
        <taxon>Azotobacter</taxon>
    </lineage>
</organism>
<dbReference type="SMART" id="SM00318">
    <property type="entry name" value="SNc"/>
    <property type="match status" value="1"/>
</dbReference>
<feature type="signal peptide" evidence="4">
    <location>
        <begin position="1"/>
        <end position="19"/>
    </location>
</feature>
<dbReference type="PANTHER" id="PTHR12302:SF3">
    <property type="entry name" value="SERINE_THREONINE-PROTEIN KINASE 31"/>
    <property type="match status" value="1"/>
</dbReference>
<dbReference type="InterPro" id="IPR016071">
    <property type="entry name" value="Staphylococal_nuclease_OB-fold"/>
</dbReference>
<keyword evidence="4" id="KW-0732">Signal</keyword>
<evidence type="ECO:0000313" key="7">
    <source>
        <dbReference type="Proteomes" id="UP001595457"/>
    </source>
</evidence>
<evidence type="ECO:0000256" key="2">
    <source>
        <dbReference type="ARBA" id="ARBA00022759"/>
    </source>
</evidence>
<keyword evidence="3" id="KW-0378">Hydrolase</keyword>
<evidence type="ECO:0000256" key="3">
    <source>
        <dbReference type="ARBA" id="ARBA00022801"/>
    </source>
</evidence>
<dbReference type="EMBL" id="JBHRSJ010000035">
    <property type="protein sequence ID" value="MFC2974301.1"/>
    <property type="molecule type" value="Genomic_DNA"/>
</dbReference>
<proteinExistence type="predicted"/>
<keyword evidence="7" id="KW-1185">Reference proteome</keyword>
<dbReference type="SUPFAM" id="SSF50199">
    <property type="entry name" value="Staphylococcal nuclease"/>
    <property type="match status" value="1"/>
</dbReference>
<dbReference type="InterPro" id="IPR035437">
    <property type="entry name" value="SNase_OB-fold_sf"/>
</dbReference>
<evidence type="ECO:0000256" key="1">
    <source>
        <dbReference type="ARBA" id="ARBA00022722"/>
    </source>
</evidence>
<feature type="chain" id="PRO_5047106051" evidence="4">
    <location>
        <begin position="20"/>
        <end position="162"/>
    </location>
</feature>
<comment type="caution">
    <text evidence="6">The sequence shown here is derived from an EMBL/GenBank/DDBJ whole genome shotgun (WGS) entry which is preliminary data.</text>
</comment>
<dbReference type="PANTHER" id="PTHR12302">
    <property type="entry name" value="EBNA2 BINDING PROTEIN P100"/>
    <property type="match status" value="1"/>
</dbReference>
<reference evidence="7" key="1">
    <citation type="journal article" date="2019" name="Int. J. Syst. Evol. Microbiol.">
        <title>The Global Catalogue of Microorganisms (GCM) 10K type strain sequencing project: providing services to taxonomists for standard genome sequencing and annotation.</title>
        <authorList>
            <consortium name="The Broad Institute Genomics Platform"/>
            <consortium name="The Broad Institute Genome Sequencing Center for Infectious Disease"/>
            <person name="Wu L."/>
            <person name="Ma J."/>
        </authorList>
    </citation>
    <scope>NUCLEOTIDE SEQUENCE [LARGE SCALE GENOMIC DNA]</scope>
    <source>
        <strain evidence="7">KCTC 62195</strain>
    </source>
</reference>
<evidence type="ECO:0000259" key="5">
    <source>
        <dbReference type="PROSITE" id="PS50830"/>
    </source>
</evidence>
<dbReference type="RefSeq" id="WP_377816406.1">
    <property type="nucleotide sequence ID" value="NZ_JBHRSJ010000035.1"/>
</dbReference>
<keyword evidence="1" id="KW-0540">Nuclease</keyword>
<accession>A0ABV7AZH3</accession>
<dbReference type="Gene3D" id="2.40.50.90">
    <property type="match status" value="1"/>
</dbReference>
<keyword evidence="2" id="KW-0255">Endonuclease</keyword>
<name>A0ABV7AZH3_9GAMM</name>